<accession>A0ABS2W5W5</accession>
<reference evidence="2 3" key="1">
    <citation type="submission" date="2021-02" db="EMBL/GenBank/DDBJ databases">
        <title>A novel species of genus Amphritea isolated from a fishpond in China.</title>
        <authorList>
            <person name="Lu H."/>
        </authorList>
    </citation>
    <scope>NUCLEOTIDE SEQUENCE [LARGE SCALE GENOMIC DNA]</scope>
    <source>
        <strain evidence="2 3">RP18W</strain>
    </source>
</reference>
<evidence type="ECO:0000256" key="1">
    <source>
        <dbReference type="SAM" id="Phobius"/>
    </source>
</evidence>
<name>A0ABS2W5W5_9GAMM</name>
<feature type="transmembrane region" description="Helical" evidence="1">
    <location>
        <begin position="100"/>
        <end position="118"/>
    </location>
</feature>
<dbReference type="EMBL" id="JAFFZP010000006">
    <property type="protein sequence ID" value="MBN0986938.1"/>
    <property type="molecule type" value="Genomic_DNA"/>
</dbReference>
<dbReference type="Proteomes" id="UP000760472">
    <property type="component" value="Unassembled WGS sequence"/>
</dbReference>
<dbReference type="RefSeq" id="WP_205209879.1">
    <property type="nucleotide sequence ID" value="NZ_JAFFZO010000009.1"/>
</dbReference>
<evidence type="ECO:0000313" key="3">
    <source>
        <dbReference type="Proteomes" id="UP000760472"/>
    </source>
</evidence>
<comment type="caution">
    <text evidence="2">The sequence shown here is derived from an EMBL/GenBank/DDBJ whole genome shotgun (WGS) entry which is preliminary data.</text>
</comment>
<keyword evidence="3" id="KW-1185">Reference proteome</keyword>
<gene>
    <name evidence="2" type="ORF">JW498_06160</name>
</gene>
<keyword evidence="1" id="KW-0812">Transmembrane</keyword>
<organism evidence="2 3">
    <name type="scientific">Amphritea pacifica</name>
    <dbReference type="NCBI Taxonomy" id="2811233"/>
    <lineage>
        <taxon>Bacteria</taxon>
        <taxon>Pseudomonadati</taxon>
        <taxon>Pseudomonadota</taxon>
        <taxon>Gammaproteobacteria</taxon>
        <taxon>Oceanospirillales</taxon>
        <taxon>Oceanospirillaceae</taxon>
        <taxon>Amphritea</taxon>
    </lineage>
</organism>
<protein>
    <submittedName>
        <fullName evidence="2">Uncharacterized protein</fullName>
    </submittedName>
</protein>
<keyword evidence="1" id="KW-1133">Transmembrane helix</keyword>
<proteinExistence type="predicted"/>
<keyword evidence="1" id="KW-0472">Membrane</keyword>
<sequence>MSRSLYELCCRYSNGELDTLEYRRLRRHFINHLVNRGDQTQPVGESCDGDRTQPHLLMEEVHNGLISELHKDVNSVMPATHQDVLSNPAAMPPSKVTGRWLTLTVCLFLVAGGCYWVLSRQASPILQTGTEVDIGATANSVASAPVVSRMHALLDQDKWSIADVEEYYSLLLQSSVAERSLLRSDNRYHQFLDSVHISHALAQADQNEEMVAKLTQLEQVLRD</sequence>
<evidence type="ECO:0000313" key="2">
    <source>
        <dbReference type="EMBL" id="MBN0986938.1"/>
    </source>
</evidence>